<dbReference type="InterPro" id="IPR004776">
    <property type="entry name" value="Mem_transp_PIN-like"/>
</dbReference>
<feature type="transmembrane region" description="Helical" evidence="8">
    <location>
        <begin position="91"/>
        <end position="113"/>
    </location>
</feature>
<keyword evidence="5 8" id="KW-0812">Transmembrane</keyword>
<feature type="transmembrane region" description="Helical" evidence="8">
    <location>
        <begin position="161"/>
        <end position="179"/>
    </location>
</feature>
<feature type="transmembrane region" description="Helical" evidence="8">
    <location>
        <begin position="277"/>
        <end position="297"/>
    </location>
</feature>
<reference evidence="9" key="1">
    <citation type="submission" date="2022-01" db="EMBL/GenBank/DDBJ databases">
        <authorList>
            <person name="Jo J.-H."/>
            <person name="Im W.-T."/>
        </authorList>
    </citation>
    <scope>NUCLEOTIDE SEQUENCE</scope>
    <source>
        <strain evidence="9">NA20</strain>
    </source>
</reference>
<evidence type="ECO:0000256" key="4">
    <source>
        <dbReference type="ARBA" id="ARBA00022475"/>
    </source>
</evidence>
<proteinExistence type="inferred from homology"/>
<sequence>MTNFILIGLCIIAGMLFRRSKLLPPDAHKGINAWIIYLALPAVSLHYIPHIRWTTELLLPVAGPIVIWLGAWIYIRLYASANKLPKPMEGGLKLVTGLSNTSFVGFPLIGAWFGEQFTGIAIITDQVTFFLLATAGIIVAMNSSDGHTLKPRVLVKKLFSFPPFIGCMAALILPNFISLEPLDPLFVKMAGTVGPLALFSIGLQLQFNGWRDELKHISVALLYKLAIAPLLVLSVALLLGIKGDVAHITVFEAAMPTLLTSGIIAEQYQLQSKTCNLVIGIGIVLSFITTAAWYFIINALL</sequence>
<dbReference type="EMBL" id="JAKLTR010000018">
    <property type="protein sequence ID" value="MCG2617213.1"/>
    <property type="molecule type" value="Genomic_DNA"/>
</dbReference>
<name>A0ABS9KY26_9BACT</name>
<evidence type="ECO:0000256" key="3">
    <source>
        <dbReference type="ARBA" id="ARBA00022448"/>
    </source>
</evidence>
<dbReference type="Proteomes" id="UP001165367">
    <property type="component" value="Unassembled WGS sequence"/>
</dbReference>
<dbReference type="Pfam" id="PF03547">
    <property type="entry name" value="Mem_trans"/>
    <property type="match status" value="1"/>
</dbReference>
<feature type="transmembrane region" description="Helical" evidence="8">
    <location>
        <begin position="245"/>
        <end position="265"/>
    </location>
</feature>
<keyword evidence="6 8" id="KW-1133">Transmembrane helix</keyword>
<accession>A0ABS9KY26</accession>
<evidence type="ECO:0000313" key="10">
    <source>
        <dbReference type="Proteomes" id="UP001165367"/>
    </source>
</evidence>
<dbReference type="InterPro" id="IPR038770">
    <property type="entry name" value="Na+/solute_symporter_sf"/>
</dbReference>
<organism evidence="9 10">
    <name type="scientific">Terrimonas ginsenosidimutans</name>
    <dbReference type="NCBI Taxonomy" id="2908004"/>
    <lineage>
        <taxon>Bacteria</taxon>
        <taxon>Pseudomonadati</taxon>
        <taxon>Bacteroidota</taxon>
        <taxon>Chitinophagia</taxon>
        <taxon>Chitinophagales</taxon>
        <taxon>Chitinophagaceae</taxon>
        <taxon>Terrimonas</taxon>
    </lineage>
</organism>
<evidence type="ECO:0000313" key="9">
    <source>
        <dbReference type="EMBL" id="MCG2617213.1"/>
    </source>
</evidence>
<comment type="subcellular location">
    <subcellularLocation>
        <location evidence="1">Cell membrane</location>
        <topology evidence="1">Multi-pass membrane protein</topology>
    </subcellularLocation>
</comment>
<dbReference type="Gene3D" id="1.20.1530.20">
    <property type="match status" value="1"/>
</dbReference>
<feature type="transmembrane region" description="Helical" evidence="8">
    <location>
        <begin position="34"/>
        <end position="51"/>
    </location>
</feature>
<feature type="transmembrane region" description="Helical" evidence="8">
    <location>
        <begin position="185"/>
        <end position="205"/>
    </location>
</feature>
<gene>
    <name evidence="9" type="ORF">LZZ85_23155</name>
</gene>
<feature type="transmembrane region" description="Helical" evidence="8">
    <location>
        <begin position="57"/>
        <end position="79"/>
    </location>
</feature>
<evidence type="ECO:0000256" key="8">
    <source>
        <dbReference type="SAM" id="Phobius"/>
    </source>
</evidence>
<evidence type="ECO:0000256" key="1">
    <source>
        <dbReference type="ARBA" id="ARBA00004651"/>
    </source>
</evidence>
<evidence type="ECO:0000256" key="6">
    <source>
        <dbReference type="ARBA" id="ARBA00022989"/>
    </source>
</evidence>
<dbReference type="PANTHER" id="PTHR36838:SF1">
    <property type="entry name" value="SLR1864 PROTEIN"/>
    <property type="match status" value="1"/>
</dbReference>
<keyword evidence="4" id="KW-1003">Cell membrane</keyword>
<feature type="transmembrane region" description="Helical" evidence="8">
    <location>
        <begin position="217"/>
        <end position="239"/>
    </location>
</feature>
<protein>
    <submittedName>
        <fullName evidence="9">AEC family transporter</fullName>
    </submittedName>
</protein>
<keyword evidence="7 8" id="KW-0472">Membrane</keyword>
<evidence type="ECO:0000256" key="2">
    <source>
        <dbReference type="ARBA" id="ARBA00010145"/>
    </source>
</evidence>
<evidence type="ECO:0000256" key="5">
    <source>
        <dbReference type="ARBA" id="ARBA00022692"/>
    </source>
</evidence>
<feature type="transmembrane region" description="Helical" evidence="8">
    <location>
        <begin position="6"/>
        <end position="22"/>
    </location>
</feature>
<comment type="similarity">
    <text evidence="2">Belongs to the auxin efflux carrier (TC 2.A.69) family.</text>
</comment>
<keyword evidence="3" id="KW-0813">Transport</keyword>
<feature type="transmembrane region" description="Helical" evidence="8">
    <location>
        <begin position="119"/>
        <end position="140"/>
    </location>
</feature>
<dbReference type="RefSeq" id="WP_237875753.1">
    <property type="nucleotide sequence ID" value="NZ_JAKLTR010000018.1"/>
</dbReference>
<keyword evidence="10" id="KW-1185">Reference proteome</keyword>
<comment type="caution">
    <text evidence="9">The sequence shown here is derived from an EMBL/GenBank/DDBJ whole genome shotgun (WGS) entry which is preliminary data.</text>
</comment>
<evidence type="ECO:0000256" key="7">
    <source>
        <dbReference type="ARBA" id="ARBA00023136"/>
    </source>
</evidence>
<dbReference type="PANTHER" id="PTHR36838">
    <property type="entry name" value="AUXIN EFFLUX CARRIER FAMILY PROTEIN"/>
    <property type="match status" value="1"/>
</dbReference>